<evidence type="ECO:0000256" key="1">
    <source>
        <dbReference type="RuleBase" id="RU363044"/>
    </source>
</evidence>
<dbReference type="InterPro" id="IPR027417">
    <property type="entry name" value="P-loop_NTPase"/>
</dbReference>
<feature type="domain" description="Helitron helicase-like" evidence="3">
    <location>
        <begin position="155"/>
        <end position="306"/>
    </location>
</feature>
<dbReference type="Proteomes" id="UP000595437">
    <property type="component" value="Chromosome 11"/>
</dbReference>
<dbReference type="PANTHER" id="PTHR10492">
    <property type="match status" value="1"/>
</dbReference>
<keyword evidence="1" id="KW-0547">Nucleotide-binding</keyword>
<reference evidence="5" key="1">
    <citation type="submission" date="2021-01" db="EMBL/GenBank/DDBJ databases">
        <title>Caligus Genome Assembly.</title>
        <authorList>
            <person name="Gallardo-Escarate C."/>
        </authorList>
    </citation>
    <scope>NUCLEOTIDE SEQUENCE [LARGE SCALE GENOMIC DNA]</scope>
</reference>
<dbReference type="InterPro" id="IPR025476">
    <property type="entry name" value="Helitron_helicase-like"/>
</dbReference>
<feature type="domain" description="DNA helicase Pif1-like DEAD-box helicase" evidence="2">
    <location>
        <begin position="758"/>
        <end position="972"/>
    </location>
</feature>
<comment type="similarity">
    <text evidence="1">Belongs to the helicase family.</text>
</comment>
<dbReference type="GO" id="GO:0043139">
    <property type="term" value="F:5'-3' DNA helicase activity"/>
    <property type="evidence" value="ECO:0007669"/>
    <property type="project" value="UniProtKB-EC"/>
</dbReference>
<gene>
    <name evidence="4" type="ORF">FKW44_016468</name>
</gene>
<organism evidence="4 5">
    <name type="scientific">Caligus rogercresseyi</name>
    <name type="common">Sea louse</name>
    <dbReference type="NCBI Taxonomy" id="217165"/>
    <lineage>
        <taxon>Eukaryota</taxon>
        <taxon>Metazoa</taxon>
        <taxon>Ecdysozoa</taxon>
        <taxon>Arthropoda</taxon>
        <taxon>Crustacea</taxon>
        <taxon>Multicrustacea</taxon>
        <taxon>Hexanauplia</taxon>
        <taxon>Copepoda</taxon>
        <taxon>Siphonostomatoida</taxon>
        <taxon>Caligidae</taxon>
        <taxon>Caligus</taxon>
    </lineage>
</organism>
<dbReference type="SUPFAM" id="SSF52540">
    <property type="entry name" value="P-loop containing nucleoside triphosphate hydrolases"/>
    <property type="match status" value="2"/>
</dbReference>
<dbReference type="GO" id="GO:0016787">
    <property type="term" value="F:hydrolase activity"/>
    <property type="evidence" value="ECO:0007669"/>
    <property type="project" value="UniProtKB-KW"/>
</dbReference>
<keyword evidence="1" id="KW-0378">Hydrolase</keyword>
<comment type="catalytic activity">
    <reaction evidence="1">
        <text>ATP + H2O = ADP + phosphate + H(+)</text>
        <dbReference type="Rhea" id="RHEA:13065"/>
        <dbReference type="ChEBI" id="CHEBI:15377"/>
        <dbReference type="ChEBI" id="CHEBI:15378"/>
        <dbReference type="ChEBI" id="CHEBI:30616"/>
        <dbReference type="ChEBI" id="CHEBI:43474"/>
        <dbReference type="ChEBI" id="CHEBI:456216"/>
        <dbReference type="EC" id="5.6.2.3"/>
    </reaction>
</comment>
<keyword evidence="1" id="KW-0233">DNA recombination</keyword>
<keyword evidence="5" id="KW-1185">Reference proteome</keyword>
<comment type="cofactor">
    <cofactor evidence="1">
        <name>Mg(2+)</name>
        <dbReference type="ChEBI" id="CHEBI:18420"/>
    </cofactor>
</comment>
<dbReference type="PANTHER" id="PTHR10492:SF95">
    <property type="entry name" value="HELITRON HELICASE-LIKE DOMAIN-CONTAINING PROTEIN"/>
    <property type="match status" value="1"/>
</dbReference>
<dbReference type="GO" id="GO:0006310">
    <property type="term" value="P:DNA recombination"/>
    <property type="evidence" value="ECO:0007669"/>
    <property type="project" value="UniProtKB-KW"/>
</dbReference>
<dbReference type="EMBL" id="CP045900">
    <property type="protein sequence ID" value="QQP41949.1"/>
    <property type="molecule type" value="Genomic_DNA"/>
</dbReference>
<keyword evidence="1" id="KW-0227">DNA damage</keyword>
<evidence type="ECO:0000313" key="4">
    <source>
        <dbReference type="EMBL" id="QQP41949.1"/>
    </source>
</evidence>
<protein>
    <recommendedName>
        <fullName evidence="1">ATP-dependent DNA helicase</fullName>
        <ecNumber evidence="1">5.6.2.3</ecNumber>
    </recommendedName>
</protein>
<accession>A0A7T8K160</accession>
<proteinExistence type="inferred from homology"/>
<dbReference type="EC" id="5.6.2.3" evidence="1"/>
<dbReference type="OrthoDB" id="272985at2759"/>
<dbReference type="Pfam" id="PF05970">
    <property type="entry name" value="PIF1"/>
    <property type="match status" value="1"/>
</dbReference>
<dbReference type="GO" id="GO:0006281">
    <property type="term" value="P:DNA repair"/>
    <property type="evidence" value="ECO:0007669"/>
    <property type="project" value="UniProtKB-KW"/>
</dbReference>
<sequence length="1185" mass="134619">MGDNEAEANRRVQVAPVTNVTILRPLQDMLHSNNRYVREFKTALERLEQERQSFRIIIRADKTPAHEHQRCYNRPKNNEVAVLIAGHDETTTNRDIVLEKQNAQLQRINELHPWYDALQYPLLFPCAEDGYRINIQQVEPNSRRPTAKTVSAMAFYAYRLMVRANSFNRLLRGRMLLHQYIVDMYAKRLNFIRHHQRELRVEQYVHLKDAVDRQTAGNDQTRASDIGQSVILPYMHERTQDALTYVRKHGRPDLFITFTCNPNWEEITAHLLEEQSPDQRHDLIARVFHLKLKKIMQLFTSGNILARPSVTCIQSNGKNEDFPMPTFFYIDAIISAEFPDPRQDPVLFEVIKDHMVHGPCGDLNRNSNCMEKGKCTKRFPRQMLQATQTGEDGYPLYRRRTPEDGGFTARKKGLQLDNRWVVPHSPLLCKLFMSHINVEFCNSVKAIKYICKYINKGSYRAVFEVGREGATTDEVTQFQTGRYLSTNEATWRLFQFPIHARHPPVQHLSVHLENGQRVYFNQHTLTDRAADPQRTTLTAFFQLCNVDHFASHLLYCNVPQYYTWNNSKRLWVRRKQGCPVPGEDAIRAGDTLGRVYTVHPMNIECFCLRLLLHVVEGPTSFQALRTVEGEVCASFKEACSKRGLLEDDQHWDLTLEDAVVSRSPVMLRQLFAIMLVYCSLTNASQLHGAKQFTPTMYNQALIFLEDKVLEIGGCSLDNYALTTPDRIQQRLISRHMLRETSYANDLLQQYVDDNEPLLTPDQTDAYTKIMLKVNSGSAVILFLDAPGGTGKTFLLNLLLAKVRQNNQIALAVASSGIAATLLSGGRTAHSAFKLPLNLCHQENPVCSIRKGTDEANVLKETCLIVWDEATMAHKNALYALDKSLKDIRSNDSLFGGVVLLLAGDFRQTLPIIPRGTPADEINACLKSSHLWRFVASMQLTTNMRSRLLGATTADTFPSTLLQIGNGQLPQDQGGHISMAGIGNFVATPQQLCHTVYPNLNENHANHEWLCERAILAPTNETVGSINSNLLKQIPGEERSYRSVDSVTETDQASSTYINPQTWLSYHFTQEPRRTKTQMMAYIIEATIITGQGKGQSVFIPRIPLIPSDCPFPFKRLQFPVRPCFAMTINKAQGQSLRVVGLDLHTPCFSHGQLYVGCSRVGESTSLHIHALDQKTKNVVYPSVLQ</sequence>
<evidence type="ECO:0000313" key="5">
    <source>
        <dbReference type="Proteomes" id="UP000595437"/>
    </source>
</evidence>
<keyword evidence="1" id="KW-0067">ATP-binding</keyword>
<dbReference type="GO" id="GO:0000723">
    <property type="term" value="P:telomere maintenance"/>
    <property type="evidence" value="ECO:0007669"/>
    <property type="project" value="InterPro"/>
</dbReference>
<dbReference type="InterPro" id="IPR010285">
    <property type="entry name" value="DNA_helicase_pif1-like_DEAD"/>
</dbReference>
<name>A0A7T8K160_CALRO</name>
<keyword evidence="1 4" id="KW-0347">Helicase</keyword>
<keyword evidence="1" id="KW-0234">DNA repair</keyword>
<dbReference type="Gene3D" id="3.40.50.300">
    <property type="entry name" value="P-loop containing nucleotide triphosphate hydrolases"/>
    <property type="match status" value="1"/>
</dbReference>
<evidence type="ECO:0000259" key="3">
    <source>
        <dbReference type="Pfam" id="PF14214"/>
    </source>
</evidence>
<evidence type="ECO:0000259" key="2">
    <source>
        <dbReference type="Pfam" id="PF05970"/>
    </source>
</evidence>
<dbReference type="Pfam" id="PF14214">
    <property type="entry name" value="Helitron_like_N"/>
    <property type="match status" value="1"/>
</dbReference>
<dbReference type="GO" id="GO:0005524">
    <property type="term" value="F:ATP binding"/>
    <property type="evidence" value="ECO:0007669"/>
    <property type="project" value="UniProtKB-KW"/>
</dbReference>
<dbReference type="AlphaFoldDB" id="A0A7T8K160"/>